<accession>K1TQI4</accession>
<sequence length="87" mass="10177">MHRHKGFSESYNLVIVVPKGAKGVYAEPFSHYTYYHKFDYDDGVIWDGKSVEKINSEMEWIGQRGCQFKVLKKQGKTIYLQMIGQLQ</sequence>
<name>K1TQI4_9ZZZZ</name>
<dbReference type="AlphaFoldDB" id="K1TQI4"/>
<comment type="caution">
    <text evidence="1">The sequence shown here is derived from an EMBL/GenBank/DDBJ whole genome shotgun (WGS) entry which is preliminary data.</text>
</comment>
<gene>
    <name evidence="1" type="ORF">OBE_08420</name>
</gene>
<dbReference type="Gene3D" id="3.90.176.10">
    <property type="entry name" value="Toxin ADP-ribosyltransferase, Chain A, domain 1"/>
    <property type="match status" value="1"/>
</dbReference>
<dbReference type="EMBL" id="AJWZ01005813">
    <property type="protein sequence ID" value="EKC61546.1"/>
    <property type="molecule type" value="Genomic_DNA"/>
</dbReference>
<reference evidence="1" key="1">
    <citation type="journal article" date="2013" name="Environ. Microbiol.">
        <title>Microbiota from the distal guts of lean and obese adolescents exhibit partial functional redundancy besides clear differences in community structure.</title>
        <authorList>
            <person name="Ferrer M."/>
            <person name="Ruiz A."/>
            <person name="Lanza F."/>
            <person name="Haange S.B."/>
            <person name="Oberbach A."/>
            <person name="Till H."/>
            <person name="Bargiela R."/>
            <person name="Campoy C."/>
            <person name="Segura M.T."/>
            <person name="Richter M."/>
            <person name="von Bergen M."/>
            <person name="Seifert J."/>
            <person name="Suarez A."/>
        </authorList>
    </citation>
    <scope>NUCLEOTIDE SEQUENCE</scope>
</reference>
<organism evidence="1">
    <name type="scientific">human gut metagenome</name>
    <dbReference type="NCBI Taxonomy" id="408170"/>
    <lineage>
        <taxon>unclassified sequences</taxon>
        <taxon>metagenomes</taxon>
        <taxon>organismal metagenomes</taxon>
    </lineage>
</organism>
<protein>
    <submittedName>
        <fullName evidence="1">Uncharacterized protein</fullName>
    </submittedName>
</protein>
<dbReference type="SUPFAM" id="SSF56399">
    <property type="entry name" value="ADP-ribosylation"/>
    <property type="match status" value="1"/>
</dbReference>
<evidence type="ECO:0000313" key="1">
    <source>
        <dbReference type="EMBL" id="EKC61546.1"/>
    </source>
</evidence>
<proteinExistence type="predicted"/>